<evidence type="ECO:0000313" key="6">
    <source>
        <dbReference type="EMBL" id="KAG5449635.1"/>
    </source>
</evidence>
<dbReference type="Proteomes" id="UP000286415">
    <property type="component" value="Unassembled WGS sequence"/>
</dbReference>
<sequence length="484" mass="54337">MISVISENAKPIKIPAEYNQYAEKHSIFELLQVKLWCLSFFQFLLRSLIIDRPDDPVDYLIDYLGKGLEERPSVFILGPPGSGKQTLSEMLSNKLNYVVLDAPAVYALCPQGQETPPKELALALKKRLKESDCESRGYMIVGFPVTESQAKALRWEGIFPDYTVFLEASMEALIERQSGNRIDPETGESYHLLMKPPPNLQVENRLIPHPDSSPNELREKIEAYERENFILQQIYATSARMFNADQPLTDVYASVLAYVTQPPRNLALRTPRILLLGFVGSGRKTQAKLLAGKYGLVPVDCSALINQEIASVSLLGKAMKTYVERNMAVPDAIVVEAVKARLTQPDCTTRGWILYGYPRSKQQAELLDAEGLTPNRVFALDISHICAAERLTGRRIDPVTGQRFHLSNRPFGDDMSVQMLQNPQDRECVIGSKLATFAAHKEQLYEYYASNLIHIHADVDVHTVFEEIEAGLVNPLPQDKSTNT</sequence>
<dbReference type="InterPro" id="IPR027417">
    <property type="entry name" value="P-loop_NTPase"/>
</dbReference>
<dbReference type="PANTHER" id="PTHR23359">
    <property type="entry name" value="NUCLEOTIDE KINASE"/>
    <property type="match status" value="1"/>
</dbReference>
<evidence type="ECO:0000256" key="2">
    <source>
        <dbReference type="ARBA" id="ARBA00022679"/>
    </source>
</evidence>
<dbReference type="STRING" id="79923.A0A419PFS4"/>
<dbReference type="InParanoid" id="A0A419PFS4"/>
<evidence type="ECO:0000256" key="5">
    <source>
        <dbReference type="RuleBase" id="RU003330"/>
    </source>
</evidence>
<organism evidence="6 7">
    <name type="scientific">Clonorchis sinensis</name>
    <name type="common">Chinese liver fluke</name>
    <dbReference type="NCBI Taxonomy" id="79923"/>
    <lineage>
        <taxon>Eukaryota</taxon>
        <taxon>Metazoa</taxon>
        <taxon>Spiralia</taxon>
        <taxon>Lophotrochozoa</taxon>
        <taxon>Platyhelminthes</taxon>
        <taxon>Trematoda</taxon>
        <taxon>Digenea</taxon>
        <taxon>Opisthorchiida</taxon>
        <taxon>Opisthorchiata</taxon>
        <taxon>Opisthorchiidae</taxon>
        <taxon>Clonorchis</taxon>
    </lineage>
</organism>
<dbReference type="CDD" id="cd22979">
    <property type="entry name" value="DD_AK8"/>
    <property type="match status" value="1"/>
</dbReference>
<dbReference type="GO" id="GO:0005524">
    <property type="term" value="F:ATP binding"/>
    <property type="evidence" value="ECO:0007669"/>
    <property type="project" value="InterPro"/>
</dbReference>
<keyword evidence="3" id="KW-0547">Nucleotide-binding</keyword>
<keyword evidence="4 5" id="KW-0418">Kinase</keyword>
<comment type="similarity">
    <text evidence="1 5">Belongs to the adenylate kinase family.</text>
</comment>
<proteinExistence type="inferred from homology"/>
<dbReference type="CDD" id="cd01428">
    <property type="entry name" value="ADK"/>
    <property type="match status" value="1"/>
</dbReference>
<evidence type="ECO:0000256" key="4">
    <source>
        <dbReference type="ARBA" id="ARBA00022777"/>
    </source>
</evidence>
<dbReference type="InterPro" id="IPR000850">
    <property type="entry name" value="Adenylat/UMP-CMP_kin"/>
</dbReference>
<accession>A0A419PFS4</accession>
<keyword evidence="7" id="KW-1185">Reference proteome</keyword>
<dbReference type="SUPFAM" id="SSF52540">
    <property type="entry name" value="P-loop containing nucleoside triphosphate hydrolases"/>
    <property type="match status" value="2"/>
</dbReference>
<dbReference type="Pfam" id="PF00406">
    <property type="entry name" value="ADK"/>
    <property type="match status" value="1"/>
</dbReference>
<reference evidence="6 7" key="2">
    <citation type="journal article" date="2021" name="Genomics">
        <title>High-quality reference genome for Clonorchis sinensis.</title>
        <authorList>
            <person name="Young N.D."/>
            <person name="Stroehlein A.J."/>
            <person name="Kinkar L."/>
            <person name="Wang T."/>
            <person name="Sohn W.M."/>
            <person name="Chang B.C.H."/>
            <person name="Kaur P."/>
            <person name="Weisz D."/>
            <person name="Dudchenko O."/>
            <person name="Aiden E.L."/>
            <person name="Korhonen P.K."/>
            <person name="Gasser R.B."/>
        </authorList>
    </citation>
    <scope>NUCLEOTIDE SEQUENCE [LARGE SCALE GENOMIC DNA]</scope>
    <source>
        <strain evidence="6">Cs-k2</strain>
    </source>
</reference>
<evidence type="ECO:0000313" key="7">
    <source>
        <dbReference type="Proteomes" id="UP000286415"/>
    </source>
</evidence>
<evidence type="ECO:0000256" key="3">
    <source>
        <dbReference type="ARBA" id="ARBA00022741"/>
    </source>
</evidence>
<comment type="caution">
    <text evidence="6">The sequence shown here is derived from an EMBL/GenBank/DDBJ whole genome shotgun (WGS) entry which is preliminary data.</text>
</comment>
<protein>
    <submittedName>
        <fullName evidence="6">Adenylate kinase 8</fullName>
    </submittedName>
</protein>
<keyword evidence="2 5" id="KW-0808">Transferase</keyword>
<gene>
    <name evidence="6" type="ORF">CSKR_104132</name>
</gene>
<dbReference type="OrthoDB" id="522106at2759"/>
<dbReference type="Gene3D" id="3.40.50.300">
    <property type="entry name" value="P-loop containing nucleotide triphosphate hydrolases"/>
    <property type="match status" value="2"/>
</dbReference>
<dbReference type="AlphaFoldDB" id="A0A419PFS4"/>
<name>A0A419PFS4_CLOSI</name>
<dbReference type="EMBL" id="NIRI02000042">
    <property type="protein sequence ID" value="KAG5449635.1"/>
    <property type="molecule type" value="Genomic_DNA"/>
</dbReference>
<dbReference type="InterPro" id="IPR036193">
    <property type="entry name" value="ADK_active_lid_dom_sf"/>
</dbReference>
<dbReference type="GO" id="GO:0004017">
    <property type="term" value="F:AMP kinase activity"/>
    <property type="evidence" value="ECO:0007669"/>
    <property type="project" value="InterPro"/>
</dbReference>
<dbReference type="PRINTS" id="PR00094">
    <property type="entry name" value="ADENYLTKNASE"/>
</dbReference>
<dbReference type="SUPFAM" id="SSF57774">
    <property type="entry name" value="Microbial and mitochondrial ADK, insert 'zinc finger' domain"/>
    <property type="match status" value="1"/>
</dbReference>
<reference evidence="6 7" key="1">
    <citation type="journal article" date="2018" name="Biotechnol. Adv.">
        <title>Improved genomic resources and new bioinformatic workflow for the carcinogenic parasite Clonorchis sinensis: Biotechnological implications.</title>
        <authorList>
            <person name="Wang D."/>
            <person name="Korhonen P.K."/>
            <person name="Gasser R.B."/>
            <person name="Young N.D."/>
        </authorList>
    </citation>
    <scope>NUCLEOTIDE SEQUENCE [LARGE SCALE GENOMIC DNA]</scope>
    <source>
        <strain evidence="6">Cs-k2</strain>
    </source>
</reference>
<evidence type="ECO:0000256" key="1">
    <source>
        <dbReference type="ARBA" id="ARBA00007220"/>
    </source>
</evidence>